<evidence type="ECO:0008006" key="3">
    <source>
        <dbReference type="Google" id="ProtNLM"/>
    </source>
</evidence>
<accession>Q21KG0</accession>
<dbReference type="AlphaFoldDB" id="Q21KG0"/>
<proteinExistence type="predicted"/>
<reference evidence="1 2" key="1">
    <citation type="journal article" date="2008" name="PLoS Genet.">
        <title>Complete genome sequence of the complex carbohydrate-degrading marine bacterium, Saccharophagus degradans strain 2-40 T.</title>
        <authorList>
            <person name="Weiner R.M."/>
            <person name="Taylor L.E.II."/>
            <person name="Henrissat B."/>
            <person name="Hauser L."/>
            <person name="Land M."/>
            <person name="Coutinho P.M."/>
            <person name="Rancurel C."/>
            <person name="Saunders E.H."/>
            <person name="Longmire A.G."/>
            <person name="Zhang H."/>
            <person name="Bayer E.A."/>
            <person name="Gilbert H.J."/>
            <person name="Larimer F."/>
            <person name="Zhulin I.B."/>
            <person name="Ekborg N.A."/>
            <person name="Lamed R."/>
            <person name="Richardson P.M."/>
            <person name="Borovok I."/>
            <person name="Hutcheson S."/>
        </authorList>
    </citation>
    <scope>NUCLEOTIDE SEQUENCE [LARGE SCALE GENOMIC DNA]</scope>
    <source>
        <strain evidence="2">2-40 / ATCC 43961 / DSM 17024</strain>
    </source>
</reference>
<dbReference type="HOGENOM" id="CLU_098320_0_0_6"/>
<dbReference type="PANTHER" id="PTHR38451">
    <property type="entry name" value="TRNA (ADENINE(22)-N(1))-METHYLTRANSFERASE"/>
    <property type="match status" value="1"/>
</dbReference>
<dbReference type="Gene3D" id="3.40.50.150">
    <property type="entry name" value="Vaccinia Virus protein VP39"/>
    <property type="match status" value="1"/>
</dbReference>
<dbReference type="RefSeq" id="WP_011468039.1">
    <property type="nucleotide sequence ID" value="NC_007912.1"/>
</dbReference>
<dbReference type="InterPro" id="IPR029063">
    <property type="entry name" value="SAM-dependent_MTases_sf"/>
</dbReference>
<name>Q21KG0_SACD2</name>
<sequence length="264" mass="29923">MVKGVILRQFHSLILLLFMLDTFANSTDIQPLRQLRPRLVHLYNWAQRTPDYNVIWDLCCDHGLLGLHLHQATTAYGTHVHLVDQVEPIVDKLQTQYAHRQDGNLSICLTPAEHIRLAKQAKQLFIIAGVGGETVASIIQSILPAIQALPPSPHQQIDMLISPNKHVFSLRRALQAMPFTLIEEEFVSDKGRHHEHMFLRYQPAAPTPPSEVGDALWLPATQDKRIYIDKLIKHYGALSQYSPTAFNQQALAAYQALKHKLFGE</sequence>
<dbReference type="Pfam" id="PF12847">
    <property type="entry name" value="Methyltransf_18"/>
    <property type="match status" value="1"/>
</dbReference>
<protein>
    <recommendedName>
        <fullName evidence="3">SAM-dependent methyltransferase</fullName>
    </recommendedName>
</protein>
<dbReference type="EMBL" id="CP000282">
    <property type="protein sequence ID" value="ABD80819.1"/>
    <property type="molecule type" value="Genomic_DNA"/>
</dbReference>
<organism evidence="1 2">
    <name type="scientific">Saccharophagus degradans (strain 2-40 / ATCC 43961 / DSM 17024)</name>
    <dbReference type="NCBI Taxonomy" id="203122"/>
    <lineage>
        <taxon>Bacteria</taxon>
        <taxon>Pseudomonadati</taxon>
        <taxon>Pseudomonadota</taxon>
        <taxon>Gammaproteobacteria</taxon>
        <taxon>Cellvibrionales</taxon>
        <taxon>Cellvibrionaceae</taxon>
        <taxon>Saccharophagus</taxon>
    </lineage>
</organism>
<dbReference type="KEGG" id="sde:Sde_1557"/>
<dbReference type="Proteomes" id="UP000001947">
    <property type="component" value="Chromosome"/>
</dbReference>
<evidence type="ECO:0000313" key="1">
    <source>
        <dbReference type="EMBL" id="ABD80819.1"/>
    </source>
</evidence>
<dbReference type="PANTHER" id="PTHR38451:SF1">
    <property type="entry name" value="TRNA (ADENINE(22)-N(1))-METHYLTRANSFERASE"/>
    <property type="match status" value="1"/>
</dbReference>
<dbReference type="eggNOG" id="COG2384">
    <property type="taxonomic scope" value="Bacteria"/>
</dbReference>
<keyword evidence="2" id="KW-1185">Reference proteome</keyword>
<gene>
    <name evidence="1" type="ordered locus">Sde_1557</name>
</gene>
<dbReference type="OrthoDB" id="6862131at2"/>
<dbReference type="GeneID" id="98613232"/>
<dbReference type="STRING" id="203122.Sde_1557"/>
<evidence type="ECO:0000313" key="2">
    <source>
        <dbReference type="Proteomes" id="UP000001947"/>
    </source>
</evidence>